<dbReference type="InterPro" id="IPR002123">
    <property type="entry name" value="Plipid/glycerol_acylTrfase"/>
</dbReference>
<dbReference type="PANTHER" id="PTHR10434">
    <property type="entry name" value="1-ACYL-SN-GLYCEROL-3-PHOSPHATE ACYLTRANSFERASE"/>
    <property type="match status" value="1"/>
</dbReference>
<dbReference type="Pfam" id="PF01553">
    <property type="entry name" value="Acyltransferase"/>
    <property type="match status" value="1"/>
</dbReference>
<dbReference type="EC" id="2.3.1.51" evidence="4"/>
<evidence type="ECO:0000256" key="4">
    <source>
        <dbReference type="RuleBase" id="RU361267"/>
    </source>
</evidence>
<protein>
    <recommendedName>
        <fullName evidence="4">1-acyl-sn-glycerol-3-phosphate acyltransferase</fullName>
        <ecNumber evidence="4">2.3.1.51</ecNumber>
    </recommendedName>
</protein>
<dbReference type="CDD" id="cd07989">
    <property type="entry name" value="LPLAT_AGPAT-like"/>
    <property type="match status" value="1"/>
</dbReference>
<name>F6B982_DESCC</name>
<dbReference type="KEGG" id="dca:Desca_2015"/>
<evidence type="ECO:0000256" key="2">
    <source>
        <dbReference type="ARBA" id="ARBA00022679"/>
    </source>
</evidence>
<comment type="domain">
    <text evidence="4">The HXXXXD motif is essential for acyltransferase activity and may constitute the binding site for the phosphate moiety of the glycerol-3-phosphate.</text>
</comment>
<feature type="domain" description="Phospholipid/glycerol acyltransferase" evidence="5">
    <location>
        <begin position="34"/>
        <end position="146"/>
    </location>
</feature>
<gene>
    <name evidence="6" type="ordered locus">Desca_2015</name>
</gene>
<reference evidence="6 7" key="1">
    <citation type="submission" date="2011-05" db="EMBL/GenBank/DDBJ databases">
        <title>Complete sequence of Desulfotomaculum carboxydivorans CO-1-SRB.</title>
        <authorList>
            <consortium name="US DOE Joint Genome Institute"/>
            <person name="Lucas S."/>
            <person name="Han J."/>
            <person name="Lapidus A."/>
            <person name="Cheng J.-F."/>
            <person name="Goodwin L."/>
            <person name="Pitluck S."/>
            <person name="Peters L."/>
            <person name="Mikhailova N."/>
            <person name="Lu M."/>
            <person name="Han C."/>
            <person name="Tapia R."/>
            <person name="Land M."/>
            <person name="Hauser L."/>
            <person name="Kyrpides N."/>
            <person name="Ivanova N."/>
            <person name="Pagani I."/>
            <person name="Stams A."/>
            <person name="Plugge C."/>
            <person name="Muyzer G."/>
            <person name="Kuever J."/>
            <person name="Parshina S."/>
            <person name="Ivanova A."/>
            <person name="Nazina T."/>
            <person name="Woyke T."/>
        </authorList>
    </citation>
    <scope>NUCLEOTIDE SEQUENCE [LARGE SCALE GENOMIC DNA]</scope>
    <source>
        <strain evidence="7">DSM 14880 / VKM B-2319 / CO-1-SRB</strain>
    </source>
</reference>
<dbReference type="Proteomes" id="UP000009226">
    <property type="component" value="Chromosome"/>
</dbReference>
<dbReference type="AlphaFoldDB" id="F6B982"/>
<keyword evidence="7" id="KW-1185">Reference proteome</keyword>
<sequence length="192" mass="21325">MLYWFLRTVIRFILLFWRRWRVIGLENLPAQGGVVVVANHVSNLDPVVVGCALNRQVHFMAKIELFRNALLGMLIRQLGAFPVNREKSDRQAIRTALELLHAGRVVGIFPEGTRSKTGEIQKPHLGAALLAFKADAPLLPVAVKGTRGFFSRVTVVVGKPIYIPDLWHSKPGKGELEQISDQVMGTIATLAK</sequence>
<evidence type="ECO:0000259" key="5">
    <source>
        <dbReference type="SMART" id="SM00563"/>
    </source>
</evidence>
<dbReference type="GO" id="GO:0003841">
    <property type="term" value="F:1-acylglycerol-3-phosphate O-acyltransferase activity"/>
    <property type="evidence" value="ECO:0007669"/>
    <property type="project" value="UniProtKB-UniRule"/>
</dbReference>
<keyword evidence="2 4" id="KW-0808">Transferase</keyword>
<dbReference type="eggNOG" id="COG0204">
    <property type="taxonomic scope" value="Bacteria"/>
</dbReference>
<dbReference type="InterPro" id="IPR004552">
    <property type="entry name" value="AGP_acyltrans"/>
</dbReference>
<organism evidence="6 7">
    <name type="scientific">Desulfotomaculum nigrificans (strain DSM 14880 / VKM B-2319 / CO-1-SRB)</name>
    <name type="common">Desulfotomaculum carboxydivorans</name>
    <dbReference type="NCBI Taxonomy" id="868595"/>
    <lineage>
        <taxon>Bacteria</taxon>
        <taxon>Bacillati</taxon>
        <taxon>Bacillota</taxon>
        <taxon>Clostridia</taxon>
        <taxon>Eubacteriales</taxon>
        <taxon>Desulfotomaculaceae</taxon>
        <taxon>Desulfotomaculum</taxon>
    </lineage>
</organism>
<dbReference type="HOGENOM" id="CLU_027938_4_5_9"/>
<comment type="similarity">
    <text evidence="1 4">Belongs to the 1-acyl-sn-glycerol-3-phosphate acyltransferase family.</text>
</comment>
<evidence type="ECO:0000313" key="7">
    <source>
        <dbReference type="Proteomes" id="UP000009226"/>
    </source>
</evidence>
<dbReference type="EMBL" id="CP002736">
    <property type="protein sequence ID" value="AEF94854.1"/>
    <property type="molecule type" value="Genomic_DNA"/>
</dbReference>
<evidence type="ECO:0000256" key="3">
    <source>
        <dbReference type="ARBA" id="ARBA00023315"/>
    </source>
</evidence>
<dbReference type="STRING" id="868595.Desca_2015"/>
<dbReference type="RefSeq" id="WP_003543825.1">
    <property type="nucleotide sequence ID" value="NC_015565.1"/>
</dbReference>
<dbReference type="GO" id="GO:0016020">
    <property type="term" value="C:membrane"/>
    <property type="evidence" value="ECO:0007669"/>
    <property type="project" value="InterPro"/>
</dbReference>
<dbReference type="SMART" id="SM00563">
    <property type="entry name" value="PlsC"/>
    <property type="match status" value="1"/>
</dbReference>
<dbReference type="GO" id="GO:0006654">
    <property type="term" value="P:phosphatidic acid biosynthetic process"/>
    <property type="evidence" value="ECO:0007669"/>
    <property type="project" value="TreeGrafter"/>
</dbReference>
<evidence type="ECO:0000313" key="6">
    <source>
        <dbReference type="EMBL" id="AEF94854.1"/>
    </source>
</evidence>
<keyword evidence="4" id="KW-0444">Lipid biosynthesis</keyword>
<keyword evidence="4" id="KW-0594">Phospholipid biosynthesis</keyword>
<evidence type="ECO:0000256" key="1">
    <source>
        <dbReference type="ARBA" id="ARBA00008655"/>
    </source>
</evidence>
<comment type="catalytic activity">
    <reaction evidence="4">
        <text>a 1-acyl-sn-glycero-3-phosphate + an acyl-CoA = a 1,2-diacyl-sn-glycero-3-phosphate + CoA</text>
        <dbReference type="Rhea" id="RHEA:19709"/>
        <dbReference type="ChEBI" id="CHEBI:57287"/>
        <dbReference type="ChEBI" id="CHEBI:57970"/>
        <dbReference type="ChEBI" id="CHEBI:58342"/>
        <dbReference type="ChEBI" id="CHEBI:58608"/>
        <dbReference type="EC" id="2.3.1.51"/>
    </reaction>
</comment>
<proteinExistence type="inferred from homology"/>
<keyword evidence="4" id="KW-1208">Phospholipid metabolism</keyword>
<dbReference type="SUPFAM" id="SSF69593">
    <property type="entry name" value="Glycerol-3-phosphate (1)-acyltransferase"/>
    <property type="match status" value="1"/>
</dbReference>
<accession>F6B982</accession>
<dbReference type="NCBIfam" id="TIGR00530">
    <property type="entry name" value="AGP_acyltrn"/>
    <property type="match status" value="1"/>
</dbReference>
<dbReference type="PANTHER" id="PTHR10434:SF11">
    <property type="entry name" value="1-ACYL-SN-GLYCEROL-3-PHOSPHATE ACYLTRANSFERASE"/>
    <property type="match status" value="1"/>
</dbReference>
<keyword evidence="4" id="KW-0443">Lipid metabolism</keyword>
<keyword evidence="3 4" id="KW-0012">Acyltransferase</keyword>